<evidence type="ECO:0000313" key="2">
    <source>
        <dbReference type="Proteomes" id="UP000799779"/>
    </source>
</evidence>
<accession>A0A6A5VXT8</accession>
<protein>
    <submittedName>
        <fullName evidence="1">Uncharacterized protein</fullName>
    </submittedName>
</protein>
<dbReference type="EMBL" id="ML977667">
    <property type="protein sequence ID" value="KAF1994220.1"/>
    <property type="molecule type" value="Genomic_DNA"/>
</dbReference>
<keyword evidence="2" id="KW-1185">Reference proteome</keyword>
<proteinExistence type="predicted"/>
<name>A0A6A5VXT8_9PLEO</name>
<dbReference type="AlphaFoldDB" id="A0A6A5VXT8"/>
<reference evidence="1" key="1">
    <citation type="journal article" date="2020" name="Stud. Mycol.">
        <title>101 Dothideomycetes genomes: a test case for predicting lifestyles and emergence of pathogens.</title>
        <authorList>
            <person name="Haridas S."/>
            <person name="Albert R."/>
            <person name="Binder M."/>
            <person name="Bloem J."/>
            <person name="Labutti K."/>
            <person name="Salamov A."/>
            <person name="Andreopoulos B."/>
            <person name="Baker S."/>
            <person name="Barry K."/>
            <person name="Bills G."/>
            <person name="Bluhm B."/>
            <person name="Cannon C."/>
            <person name="Castanera R."/>
            <person name="Culley D."/>
            <person name="Daum C."/>
            <person name="Ezra D."/>
            <person name="Gonzalez J."/>
            <person name="Henrissat B."/>
            <person name="Kuo A."/>
            <person name="Liang C."/>
            <person name="Lipzen A."/>
            <person name="Lutzoni F."/>
            <person name="Magnuson J."/>
            <person name="Mondo S."/>
            <person name="Nolan M."/>
            <person name="Ohm R."/>
            <person name="Pangilinan J."/>
            <person name="Park H.-J."/>
            <person name="Ramirez L."/>
            <person name="Alfaro M."/>
            <person name="Sun H."/>
            <person name="Tritt A."/>
            <person name="Yoshinaga Y."/>
            <person name="Zwiers L.-H."/>
            <person name="Turgeon B."/>
            <person name="Goodwin S."/>
            <person name="Spatafora J."/>
            <person name="Crous P."/>
            <person name="Grigoriev I."/>
        </authorList>
    </citation>
    <scope>NUCLEOTIDE SEQUENCE</scope>
    <source>
        <strain evidence="1">CBS 123094</strain>
    </source>
</reference>
<dbReference type="Proteomes" id="UP000799779">
    <property type="component" value="Unassembled WGS sequence"/>
</dbReference>
<dbReference type="OrthoDB" id="3763466at2759"/>
<evidence type="ECO:0000313" key="1">
    <source>
        <dbReference type="EMBL" id="KAF1994220.1"/>
    </source>
</evidence>
<organism evidence="1 2">
    <name type="scientific">Amniculicola lignicola CBS 123094</name>
    <dbReference type="NCBI Taxonomy" id="1392246"/>
    <lineage>
        <taxon>Eukaryota</taxon>
        <taxon>Fungi</taxon>
        <taxon>Dikarya</taxon>
        <taxon>Ascomycota</taxon>
        <taxon>Pezizomycotina</taxon>
        <taxon>Dothideomycetes</taxon>
        <taxon>Pleosporomycetidae</taxon>
        <taxon>Pleosporales</taxon>
        <taxon>Amniculicolaceae</taxon>
        <taxon>Amniculicola</taxon>
    </lineage>
</organism>
<sequence length="225" mass="25808">MYEALPGQLAELVLIRLSRELRDIIYVYLWDAEAVNTINSALPALLRGDYDGILRSNIGPLVKMMANNKPFGAEMVQTLYESKTDRLWVCQFEVGPFLKTDLFGQGVAPRNVKLKTLGIRSIVPPNMAHCMVPYRKHLRNALEEVLHLKLWPGFHLHIEFEWLGYVSNKNDFIPLLKQSPSLRSAFRRLRDRGAEITAVIDVPSNMSDTPIKGTYFYMELPSREF</sequence>
<gene>
    <name evidence="1" type="ORF">P154DRAFT_582050</name>
</gene>